<organism evidence="3 4">
    <name type="scientific">Paracoccus kondratievae</name>
    <dbReference type="NCBI Taxonomy" id="135740"/>
    <lineage>
        <taxon>Bacteria</taxon>
        <taxon>Pseudomonadati</taxon>
        <taxon>Pseudomonadota</taxon>
        <taxon>Alphaproteobacteria</taxon>
        <taxon>Rhodobacterales</taxon>
        <taxon>Paracoccaceae</taxon>
        <taxon>Paracoccus</taxon>
    </lineage>
</organism>
<feature type="chain" id="PRO_5042233986" description="PepSY domain-containing protein" evidence="1">
    <location>
        <begin position="21"/>
        <end position="116"/>
    </location>
</feature>
<gene>
    <name evidence="3" type="ORF">GCM10017635_18830</name>
</gene>
<evidence type="ECO:0000259" key="2">
    <source>
        <dbReference type="Pfam" id="PF03413"/>
    </source>
</evidence>
<evidence type="ECO:0000256" key="1">
    <source>
        <dbReference type="SAM" id="SignalP"/>
    </source>
</evidence>
<dbReference type="AlphaFoldDB" id="A0AAD3RU20"/>
<dbReference type="EMBL" id="BSFH01000027">
    <property type="protein sequence ID" value="GLK64412.1"/>
    <property type="molecule type" value="Genomic_DNA"/>
</dbReference>
<dbReference type="RefSeq" id="WP_010395383.1">
    <property type="nucleotide sequence ID" value="NZ_BSFH01000027.1"/>
</dbReference>
<keyword evidence="4" id="KW-1185">Reference proteome</keyword>
<dbReference type="InterPro" id="IPR025711">
    <property type="entry name" value="PepSY"/>
</dbReference>
<dbReference type="Gene3D" id="3.10.450.40">
    <property type="match status" value="1"/>
</dbReference>
<feature type="signal peptide" evidence="1">
    <location>
        <begin position="1"/>
        <end position="20"/>
    </location>
</feature>
<accession>A0AAD3RU20</accession>
<proteinExistence type="predicted"/>
<evidence type="ECO:0000313" key="4">
    <source>
        <dbReference type="Proteomes" id="UP001143349"/>
    </source>
</evidence>
<keyword evidence="1" id="KW-0732">Signal</keyword>
<feature type="domain" description="PepSY" evidence="2">
    <location>
        <begin position="49"/>
        <end position="106"/>
    </location>
</feature>
<reference evidence="3" key="1">
    <citation type="journal article" date="2014" name="Int. J. Syst. Evol. Microbiol.">
        <title>Complete genome sequence of Corynebacterium casei LMG S-19264T (=DSM 44701T), isolated from a smear-ripened cheese.</title>
        <authorList>
            <consortium name="US DOE Joint Genome Institute (JGI-PGF)"/>
            <person name="Walter F."/>
            <person name="Albersmeier A."/>
            <person name="Kalinowski J."/>
            <person name="Ruckert C."/>
        </authorList>
    </citation>
    <scope>NUCLEOTIDE SEQUENCE</scope>
    <source>
        <strain evidence="3">VKM B-2222</strain>
    </source>
</reference>
<name>A0AAD3RU20_9RHOB</name>
<evidence type="ECO:0000313" key="3">
    <source>
        <dbReference type="EMBL" id="GLK64412.1"/>
    </source>
</evidence>
<dbReference type="Proteomes" id="UP001143349">
    <property type="component" value="Unassembled WGS sequence"/>
</dbReference>
<reference evidence="3" key="2">
    <citation type="submission" date="2023-01" db="EMBL/GenBank/DDBJ databases">
        <authorList>
            <person name="Sun Q."/>
            <person name="Evtushenko L."/>
        </authorList>
    </citation>
    <scope>NUCLEOTIDE SEQUENCE</scope>
    <source>
        <strain evidence="3">VKM B-2222</strain>
    </source>
</reference>
<sequence>MKRCALLILILTFLPPPAVGQRAGVYSVQDSSTPDFEFARAAVERGEILPLAVALKQLQETHPGQVTEIEMDQEDGLLIYEVELITTDGRLIEVEMDARTGTIIKLEESDDEEDDD</sequence>
<protein>
    <recommendedName>
        <fullName evidence="2">PepSY domain-containing protein</fullName>
    </recommendedName>
</protein>
<dbReference type="Pfam" id="PF03413">
    <property type="entry name" value="PepSY"/>
    <property type="match status" value="1"/>
</dbReference>
<comment type="caution">
    <text evidence="3">The sequence shown here is derived from an EMBL/GenBank/DDBJ whole genome shotgun (WGS) entry which is preliminary data.</text>
</comment>